<evidence type="ECO:0000313" key="1">
    <source>
        <dbReference type="EMBL" id="RGZ50530.1"/>
    </source>
</evidence>
<dbReference type="EMBL" id="QSEE01000003">
    <property type="protein sequence ID" value="RGZ50530.1"/>
    <property type="molecule type" value="Genomic_DNA"/>
</dbReference>
<proteinExistence type="predicted"/>
<dbReference type="AlphaFoldDB" id="A0A413NPQ5"/>
<accession>A0A413NPQ5</accession>
<evidence type="ECO:0000313" key="2">
    <source>
        <dbReference type="Proteomes" id="UP000283684"/>
    </source>
</evidence>
<gene>
    <name evidence="1" type="ORF">DW988_05115</name>
</gene>
<dbReference type="GeneID" id="79858335"/>
<sequence>MNNTIYIRVLQHDKNDQIRIGEAFPATDLNKAEKDIIAQYEAKCAWCGGFKAACEKYYQRIAIVRADTLEVIRPIYPNK</sequence>
<dbReference type="Proteomes" id="UP000283684">
    <property type="component" value="Unassembled WGS sequence"/>
</dbReference>
<protein>
    <submittedName>
        <fullName evidence="1">Uncharacterized protein</fullName>
    </submittedName>
</protein>
<comment type="caution">
    <text evidence="1">The sequence shown here is derived from an EMBL/GenBank/DDBJ whole genome shotgun (WGS) entry which is preliminary data.</text>
</comment>
<organism evidence="1 2">
    <name type="scientific">Bacteroides uniformis</name>
    <dbReference type="NCBI Taxonomy" id="820"/>
    <lineage>
        <taxon>Bacteria</taxon>
        <taxon>Pseudomonadati</taxon>
        <taxon>Bacteroidota</taxon>
        <taxon>Bacteroidia</taxon>
        <taxon>Bacteroidales</taxon>
        <taxon>Bacteroidaceae</taxon>
        <taxon>Bacteroides</taxon>
    </lineage>
</organism>
<reference evidence="1 2" key="1">
    <citation type="submission" date="2018-08" db="EMBL/GenBank/DDBJ databases">
        <title>A genome reference for cultivated species of the human gut microbiota.</title>
        <authorList>
            <person name="Zou Y."/>
            <person name="Xue W."/>
            <person name="Luo G."/>
        </authorList>
    </citation>
    <scope>NUCLEOTIDE SEQUENCE [LARGE SCALE GENOMIC DNA]</scope>
    <source>
        <strain evidence="1 2">AM50-4</strain>
    </source>
</reference>
<name>A0A413NPQ5_BACUN</name>
<dbReference type="RefSeq" id="WP_036633307.1">
    <property type="nucleotide sequence ID" value="NZ_JADMTJ010000002.1"/>
</dbReference>